<comment type="catalytic activity">
    <reaction evidence="13">
        <text>alpha-D-ribose 1-phosphate = D-ribose 5-phosphate</text>
        <dbReference type="Rhea" id="RHEA:18793"/>
        <dbReference type="ChEBI" id="CHEBI:57720"/>
        <dbReference type="ChEBI" id="CHEBI:78346"/>
        <dbReference type="EC" id="5.4.2.7"/>
    </reaction>
</comment>
<evidence type="ECO:0000256" key="2">
    <source>
        <dbReference type="ARBA" id="ARBA00004123"/>
    </source>
</evidence>
<name>A0AAN7ZT95_9SACH</name>
<keyword evidence="6" id="KW-0313">Glucose metabolism</keyword>
<dbReference type="GO" id="GO:0000287">
    <property type="term" value="F:magnesium ion binding"/>
    <property type="evidence" value="ECO:0007669"/>
    <property type="project" value="InterPro"/>
</dbReference>
<keyword evidence="20" id="KW-1185">Reference proteome</keyword>
<evidence type="ECO:0000313" key="20">
    <source>
        <dbReference type="Proteomes" id="UP001306508"/>
    </source>
</evidence>
<comment type="similarity">
    <text evidence="4">Belongs to the phosphohexose mutase family.</text>
</comment>
<dbReference type="Pfam" id="PF02878">
    <property type="entry name" value="PGM_PMM_I"/>
    <property type="match status" value="1"/>
</dbReference>
<dbReference type="PROSITE" id="PS00710">
    <property type="entry name" value="PGM_PMM"/>
    <property type="match status" value="1"/>
</dbReference>
<dbReference type="SUPFAM" id="SSF53738">
    <property type="entry name" value="Phosphoglucomutase, first 3 domains"/>
    <property type="match status" value="3"/>
</dbReference>
<gene>
    <name evidence="19" type="ORF">RI543_000570</name>
</gene>
<feature type="domain" description="Alpha-D-phosphohexomutase alpha/beta/alpha" evidence="17">
    <location>
        <begin position="248"/>
        <end position="337"/>
    </location>
</feature>
<dbReference type="PANTHER" id="PTHR45745:SF1">
    <property type="entry name" value="PHOSPHOGLUCOMUTASE 2B-RELATED"/>
    <property type="match status" value="1"/>
</dbReference>
<evidence type="ECO:0000256" key="1">
    <source>
        <dbReference type="ARBA" id="ARBA00001946"/>
    </source>
</evidence>
<dbReference type="InterPro" id="IPR016066">
    <property type="entry name" value="A-D-PHexomutase_CS"/>
</dbReference>
<dbReference type="FunFam" id="3.40.120.10:FF:000035">
    <property type="entry name" value="Pgm3p"/>
    <property type="match status" value="1"/>
</dbReference>
<dbReference type="InterPro" id="IPR005844">
    <property type="entry name" value="A-D-PHexomutase_a/b/a-I"/>
</dbReference>
<evidence type="ECO:0000256" key="7">
    <source>
        <dbReference type="ARBA" id="ARBA00022553"/>
    </source>
</evidence>
<evidence type="ECO:0000256" key="11">
    <source>
        <dbReference type="ARBA" id="ARBA00023242"/>
    </source>
</evidence>
<evidence type="ECO:0000256" key="8">
    <source>
        <dbReference type="ARBA" id="ARBA00022723"/>
    </source>
</evidence>
<feature type="domain" description="Alpha-D-phosphohexomutase C-terminal" evidence="15">
    <location>
        <begin position="557"/>
        <end position="596"/>
    </location>
</feature>
<dbReference type="FunFam" id="3.40.120.10:FF:000037">
    <property type="entry name" value="Pgm3p"/>
    <property type="match status" value="1"/>
</dbReference>
<dbReference type="Gene3D" id="3.40.120.10">
    <property type="entry name" value="Alpha-D-Glucose-1,6-Bisphosphate, subunit A, domain 3"/>
    <property type="match status" value="3"/>
</dbReference>
<dbReference type="Pfam" id="PF02880">
    <property type="entry name" value="PGM_PMM_III"/>
    <property type="match status" value="1"/>
</dbReference>
<evidence type="ECO:0000256" key="5">
    <source>
        <dbReference type="ARBA" id="ARBA00022490"/>
    </source>
</evidence>
<comment type="caution">
    <text evidence="19">The sequence shown here is derived from an EMBL/GenBank/DDBJ whole genome shotgun (WGS) entry which is preliminary data.</text>
</comment>
<evidence type="ECO:0000256" key="6">
    <source>
        <dbReference type="ARBA" id="ARBA00022526"/>
    </source>
</evidence>
<dbReference type="EMBL" id="JAWIZZ010000023">
    <property type="protein sequence ID" value="KAK5781919.1"/>
    <property type="molecule type" value="Genomic_DNA"/>
</dbReference>
<dbReference type="Gene3D" id="3.30.310.50">
    <property type="entry name" value="Alpha-D-phosphohexomutase, C-terminal domain"/>
    <property type="match status" value="1"/>
</dbReference>
<feature type="domain" description="Alpha-D-phosphohexomutase alpha/beta/alpha" evidence="16">
    <location>
        <begin position="56"/>
        <end position="195"/>
    </location>
</feature>
<dbReference type="GO" id="GO:0005634">
    <property type="term" value="C:nucleus"/>
    <property type="evidence" value="ECO:0007669"/>
    <property type="project" value="UniProtKB-SubCell"/>
</dbReference>
<dbReference type="InterPro" id="IPR036900">
    <property type="entry name" value="A-D-PHexomutase_C_sf"/>
</dbReference>
<dbReference type="InterPro" id="IPR016055">
    <property type="entry name" value="A-D-PHexomutase_a/b/a-I/II/III"/>
</dbReference>
<evidence type="ECO:0000256" key="3">
    <source>
        <dbReference type="ARBA" id="ARBA00004496"/>
    </source>
</evidence>
<feature type="domain" description="Alpha-D-phosphohexomutase alpha/beta/alpha" evidence="18">
    <location>
        <begin position="351"/>
        <end position="480"/>
    </location>
</feature>
<dbReference type="InterPro" id="IPR005843">
    <property type="entry name" value="A-D-PHexomutase_C"/>
</dbReference>
<dbReference type="EC" id="5.4.2.7" evidence="14"/>
<evidence type="ECO:0000256" key="14">
    <source>
        <dbReference type="ARBA" id="ARBA00066543"/>
    </source>
</evidence>
<keyword evidence="9" id="KW-0460">Magnesium</keyword>
<evidence type="ECO:0000256" key="12">
    <source>
        <dbReference type="ARBA" id="ARBA00023277"/>
    </source>
</evidence>
<comment type="subcellular location">
    <subcellularLocation>
        <location evidence="3">Cytoplasm</location>
    </subcellularLocation>
    <subcellularLocation>
        <location evidence="2">Nucleus</location>
    </subcellularLocation>
</comment>
<comment type="cofactor">
    <cofactor evidence="1">
        <name>Mg(2+)</name>
        <dbReference type="ChEBI" id="CHEBI:18420"/>
    </cofactor>
</comment>
<dbReference type="GO" id="GO:0008973">
    <property type="term" value="F:phosphopentomutase activity"/>
    <property type="evidence" value="ECO:0007669"/>
    <property type="project" value="UniProtKB-EC"/>
</dbReference>
<protein>
    <recommendedName>
        <fullName evidence="14">phosphopentomutase</fullName>
        <ecNumber evidence="14">5.4.2.7</ecNumber>
    </recommendedName>
</protein>
<evidence type="ECO:0000259" key="18">
    <source>
        <dbReference type="Pfam" id="PF02880"/>
    </source>
</evidence>
<keyword evidence="8" id="KW-0479">Metal-binding</keyword>
<dbReference type="PANTHER" id="PTHR45745">
    <property type="entry name" value="PHOSPHOMANNOMUTASE 45A"/>
    <property type="match status" value="1"/>
</dbReference>
<dbReference type="CDD" id="cd05799">
    <property type="entry name" value="PGM2"/>
    <property type="match status" value="1"/>
</dbReference>
<evidence type="ECO:0000259" key="15">
    <source>
        <dbReference type="Pfam" id="PF00408"/>
    </source>
</evidence>
<dbReference type="GO" id="GO:0006006">
    <property type="term" value="P:glucose metabolic process"/>
    <property type="evidence" value="ECO:0007669"/>
    <property type="project" value="UniProtKB-KW"/>
</dbReference>
<organism evidence="19 20">
    <name type="scientific">Arxiozyma heterogenica</name>
    <dbReference type="NCBI Taxonomy" id="278026"/>
    <lineage>
        <taxon>Eukaryota</taxon>
        <taxon>Fungi</taxon>
        <taxon>Dikarya</taxon>
        <taxon>Ascomycota</taxon>
        <taxon>Saccharomycotina</taxon>
        <taxon>Saccharomycetes</taxon>
        <taxon>Saccharomycetales</taxon>
        <taxon>Saccharomycetaceae</taxon>
        <taxon>Arxiozyma</taxon>
    </lineage>
</organism>
<evidence type="ECO:0000256" key="9">
    <source>
        <dbReference type="ARBA" id="ARBA00022842"/>
    </source>
</evidence>
<dbReference type="AlphaFoldDB" id="A0AAN7ZT95"/>
<evidence type="ECO:0000256" key="10">
    <source>
        <dbReference type="ARBA" id="ARBA00023235"/>
    </source>
</evidence>
<accession>A0AAN7ZT95</accession>
<dbReference type="Pfam" id="PF00408">
    <property type="entry name" value="PGM_PMM_IV"/>
    <property type="match status" value="1"/>
</dbReference>
<dbReference type="InterPro" id="IPR005845">
    <property type="entry name" value="A-D-PHexomutase_a/b/a-II"/>
</dbReference>
<evidence type="ECO:0000313" key="19">
    <source>
        <dbReference type="EMBL" id="KAK5781919.1"/>
    </source>
</evidence>
<dbReference type="GO" id="GO:0006166">
    <property type="term" value="P:purine ribonucleoside salvage"/>
    <property type="evidence" value="ECO:0007669"/>
    <property type="project" value="TreeGrafter"/>
</dbReference>
<keyword evidence="12" id="KW-0119">Carbohydrate metabolism</keyword>
<evidence type="ECO:0000256" key="4">
    <source>
        <dbReference type="ARBA" id="ARBA00010231"/>
    </source>
</evidence>
<dbReference type="InterPro" id="IPR005846">
    <property type="entry name" value="A-D-PHexomutase_a/b/a-III"/>
</dbReference>
<keyword evidence="10" id="KW-0413">Isomerase</keyword>
<reference evidence="20" key="1">
    <citation type="submission" date="2023-07" db="EMBL/GenBank/DDBJ databases">
        <title>A draft genome of Kazachstania heterogenica Y-27499.</title>
        <authorList>
            <person name="Donic C."/>
            <person name="Kralova J.S."/>
            <person name="Fidel L."/>
            <person name="Ben-Dor S."/>
            <person name="Jung S."/>
        </authorList>
    </citation>
    <scope>NUCLEOTIDE SEQUENCE [LARGE SCALE GENOMIC DNA]</scope>
    <source>
        <strain evidence="20">Y27499</strain>
    </source>
</reference>
<evidence type="ECO:0000259" key="16">
    <source>
        <dbReference type="Pfam" id="PF02878"/>
    </source>
</evidence>
<keyword evidence="5" id="KW-0963">Cytoplasm</keyword>
<proteinExistence type="inferred from homology"/>
<dbReference type="SUPFAM" id="SSF55957">
    <property type="entry name" value="Phosphoglucomutase, C-terminal domain"/>
    <property type="match status" value="1"/>
</dbReference>
<evidence type="ECO:0000259" key="17">
    <source>
        <dbReference type="Pfam" id="PF02879"/>
    </source>
</evidence>
<dbReference type="GO" id="GO:0005737">
    <property type="term" value="C:cytoplasm"/>
    <property type="evidence" value="ECO:0007669"/>
    <property type="project" value="UniProtKB-SubCell"/>
</dbReference>
<evidence type="ECO:0000256" key="13">
    <source>
        <dbReference type="ARBA" id="ARBA00051394"/>
    </source>
</evidence>
<dbReference type="Proteomes" id="UP001306508">
    <property type="component" value="Unassembled WGS sequence"/>
</dbReference>
<sequence>MSENYNELIESLPLDIRKKVADWLRLDKNQETRDELIQLCKEKQWNELGERFCSRIVFGTAGLRARMEVGTNRLNSLIILQATQGLAKYIEKQFPANKTAVVGHDHRYHSKEFAKVTTAIFLRAGFKVFSLNPDNSLVHTPMVPFTVDHLKASVGVMITASHNPKMDNGYKVYFNNGCQIIPPHDSKIAASIDENLQPWEDDWNWDATLKKGLDTKKLEYVKDDMTKLYIKNMSKLLINGSVFLGQELKKPWFVYTPMHGVGYEIFNFIAEQLLGLKDGQDYLSVREQVLPDPSFPTVSFPNPEERGALDNAIKLAEKNRIFLVVANDPDADRFSVAVKNVKSGEWNQLTGNEIGYLFAKYHFDTYKQLPKEFQKLHPLALLNSTVSSQMIKHMAQKENFHYEETLTGFKWIGNCARDLEKKGYYVPFGYEEAIGYMFTAMEHDKDGISATVAFLKAYCNWLQEKNQYPQEILEEGFRKYGIFKEYNGYYIVKDPSMMKKVFDYIRFEYDPTSRYPQKIGDLFQVTYFRDLTCGFQSDTPDHEPLLFVDPKSEMITVGAKIIGEDNKSIRLTMRGSGTEPKLKIYIEVRSNSEDDAKALAKTVWDTLRDEWIRPDITELTTNF</sequence>
<keyword evidence="7" id="KW-0597">Phosphoprotein</keyword>
<keyword evidence="11" id="KW-0539">Nucleus</keyword>
<dbReference type="Pfam" id="PF02879">
    <property type="entry name" value="PGM_PMM_II"/>
    <property type="match status" value="1"/>
</dbReference>